<feature type="region of interest" description="Disordered" evidence="1">
    <location>
        <begin position="147"/>
        <end position="190"/>
    </location>
</feature>
<reference evidence="2" key="2">
    <citation type="submission" date="2021-02" db="EMBL/GenBank/DDBJ databases">
        <title>Aspergillus chevalieri M1 genome sequence.</title>
        <authorList>
            <person name="Kadooka C."/>
            <person name="Mori K."/>
            <person name="Futagami T."/>
        </authorList>
    </citation>
    <scope>NUCLEOTIDE SEQUENCE</scope>
    <source>
        <strain evidence="2">M1</strain>
    </source>
</reference>
<organism evidence="2 3">
    <name type="scientific">Aspergillus chevalieri</name>
    <name type="common">Eurotium chevalieri</name>
    <dbReference type="NCBI Taxonomy" id="182096"/>
    <lineage>
        <taxon>Eukaryota</taxon>
        <taxon>Fungi</taxon>
        <taxon>Dikarya</taxon>
        <taxon>Ascomycota</taxon>
        <taxon>Pezizomycotina</taxon>
        <taxon>Eurotiomycetes</taxon>
        <taxon>Eurotiomycetidae</taxon>
        <taxon>Eurotiales</taxon>
        <taxon>Aspergillaceae</taxon>
        <taxon>Aspergillus</taxon>
        <taxon>Aspergillus subgen. Aspergillus</taxon>
    </lineage>
</organism>
<feature type="region of interest" description="Disordered" evidence="1">
    <location>
        <begin position="246"/>
        <end position="442"/>
    </location>
</feature>
<gene>
    <name evidence="2" type="ORF">ACHE_20263A</name>
</gene>
<feature type="compositionally biased region" description="Polar residues" evidence="1">
    <location>
        <begin position="121"/>
        <end position="133"/>
    </location>
</feature>
<dbReference type="RefSeq" id="XP_043133327.1">
    <property type="nucleotide sequence ID" value="XM_043284547.1"/>
</dbReference>
<evidence type="ECO:0000256" key="1">
    <source>
        <dbReference type="SAM" id="MobiDB-lite"/>
    </source>
</evidence>
<feature type="compositionally biased region" description="Low complexity" evidence="1">
    <location>
        <begin position="254"/>
        <end position="267"/>
    </location>
</feature>
<protein>
    <submittedName>
        <fullName evidence="2">Uncharacterized protein</fullName>
    </submittedName>
</protein>
<feature type="compositionally biased region" description="Polar residues" evidence="1">
    <location>
        <begin position="383"/>
        <end position="417"/>
    </location>
</feature>
<feature type="compositionally biased region" description="Polar residues" evidence="1">
    <location>
        <begin position="296"/>
        <end position="332"/>
    </location>
</feature>
<dbReference type="GeneID" id="66979164"/>
<feature type="compositionally biased region" description="Low complexity" evidence="1">
    <location>
        <begin position="418"/>
        <end position="433"/>
    </location>
</feature>
<dbReference type="KEGG" id="ache:ACHE_20263A"/>
<accession>A0A7R7VHF6</accession>
<feature type="compositionally biased region" description="Polar residues" evidence="1">
    <location>
        <begin position="276"/>
        <end position="288"/>
    </location>
</feature>
<feature type="compositionally biased region" description="Basic and acidic residues" evidence="1">
    <location>
        <begin position="181"/>
        <end position="190"/>
    </location>
</feature>
<keyword evidence="3" id="KW-1185">Reference proteome</keyword>
<evidence type="ECO:0000313" key="2">
    <source>
        <dbReference type="EMBL" id="BCR84805.1"/>
    </source>
</evidence>
<evidence type="ECO:0000313" key="3">
    <source>
        <dbReference type="Proteomes" id="UP000637239"/>
    </source>
</evidence>
<dbReference type="EMBL" id="AP024417">
    <property type="protein sequence ID" value="BCR84805.1"/>
    <property type="molecule type" value="Genomic_DNA"/>
</dbReference>
<name>A0A7R7VHF6_ASPCH</name>
<feature type="region of interest" description="Disordered" evidence="1">
    <location>
        <begin position="111"/>
        <end position="133"/>
    </location>
</feature>
<dbReference type="AlphaFoldDB" id="A0A7R7VHF6"/>
<dbReference type="Proteomes" id="UP000637239">
    <property type="component" value="Chromosome 2"/>
</dbReference>
<proteinExistence type="predicted"/>
<feature type="compositionally biased region" description="Low complexity" evidence="1">
    <location>
        <begin position="368"/>
        <end position="382"/>
    </location>
</feature>
<reference evidence="2" key="1">
    <citation type="submission" date="2021-01" db="EMBL/GenBank/DDBJ databases">
        <authorList>
            <consortium name="Aspergillus chevalieri M1 genome sequencing consortium"/>
            <person name="Kazuki M."/>
            <person name="Futagami T."/>
        </authorList>
    </citation>
    <scope>NUCLEOTIDE SEQUENCE</scope>
    <source>
        <strain evidence="2">M1</strain>
    </source>
</reference>
<sequence>MTMIRLRPTRIVPNRDDIHYHIEQIFDRLYERLRAFEPECYDDDFGDDLGSLIDADISSFRSSPAADEDYDSEASSAFDLDYEYKRYPSSQLEDYGIDDGIPLSDSRVIEHPHPRQYPRSEISNTTDEGSYGNGSYETAIDSGVGMQEDGMGLDLPSSRMNYGELTRAPHSPEENQSPQPSDKETTSKLDRDLDSKLVSFNEAKTRLVQLAPSIHQAFPNPRVNKMPGSIQDERNMSQTDIHMSDAPEHDITESGSNNTSCVSSTVSQNRGKRTRTSAGSRMSAVSSDTKSKRHSSQVPSEGETSSSISNRGAHTTGAASIQTGRTVSQWTELSRPVTRRTSWHPVNAPQGQRGRRQPANKGRTNSIGQGTTRTAKTAQTDTSSLRPTSTQGSAPLLSDNVQRPATSPHATPATQARPSTAQPTLTATAPAPAGINMPPQTALSPEKWKHMMEASQVYREHVNHMITEMEKDDDNANGFGLGELRRRPLGDMLD</sequence>